<organism evidence="4">
    <name type="scientific">marine metagenome</name>
    <dbReference type="NCBI Taxonomy" id="408172"/>
    <lineage>
        <taxon>unclassified sequences</taxon>
        <taxon>metagenomes</taxon>
        <taxon>ecological metagenomes</taxon>
    </lineage>
</organism>
<dbReference type="Gene3D" id="3.30.70.330">
    <property type="match status" value="1"/>
</dbReference>
<evidence type="ECO:0000256" key="1">
    <source>
        <dbReference type="ARBA" id="ARBA00022884"/>
    </source>
</evidence>
<dbReference type="InterPro" id="IPR012677">
    <property type="entry name" value="Nucleotide-bd_a/b_plait_sf"/>
</dbReference>
<accession>A0A382CCE0</accession>
<dbReference type="InterPro" id="IPR052462">
    <property type="entry name" value="SLIRP/GR-RBP-like"/>
</dbReference>
<dbReference type="EMBL" id="UINC01033772">
    <property type="protein sequence ID" value="SVB23564.1"/>
    <property type="molecule type" value="Genomic_DNA"/>
</dbReference>
<sequence length="99" mass="10725">MNIYVGNLSYNVTEDALRAMFEKFGGVNSAKLITDRDTGHSKGFGFVEMETNADGHKAIENLNGSDSDGRALKVNVAKPREQGRGGNRGRFGGGGRNRY</sequence>
<dbReference type="SMART" id="SM00360">
    <property type="entry name" value="RRM"/>
    <property type="match status" value="1"/>
</dbReference>
<protein>
    <recommendedName>
        <fullName evidence="3">RRM domain-containing protein</fullName>
    </recommendedName>
</protein>
<feature type="compositionally biased region" description="Gly residues" evidence="2">
    <location>
        <begin position="84"/>
        <end position="99"/>
    </location>
</feature>
<evidence type="ECO:0000313" key="4">
    <source>
        <dbReference type="EMBL" id="SVB23564.1"/>
    </source>
</evidence>
<feature type="domain" description="RRM" evidence="3">
    <location>
        <begin position="1"/>
        <end position="79"/>
    </location>
</feature>
<evidence type="ECO:0000259" key="3">
    <source>
        <dbReference type="PROSITE" id="PS50102"/>
    </source>
</evidence>
<dbReference type="Pfam" id="PF00076">
    <property type="entry name" value="RRM_1"/>
    <property type="match status" value="1"/>
</dbReference>
<feature type="region of interest" description="Disordered" evidence="2">
    <location>
        <begin position="77"/>
        <end position="99"/>
    </location>
</feature>
<dbReference type="PROSITE" id="PS50102">
    <property type="entry name" value="RRM"/>
    <property type="match status" value="1"/>
</dbReference>
<dbReference type="GO" id="GO:0003723">
    <property type="term" value="F:RNA binding"/>
    <property type="evidence" value="ECO:0007669"/>
    <property type="project" value="UniProtKB-KW"/>
</dbReference>
<dbReference type="PANTHER" id="PTHR48027">
    <property type="entry name" value="HETEROGENEOUS NUCLEAR RIBONUCLEOPROTEIN 87F-RELATED"/>
    <property type="match status" value="1"/>
</dbReference>
<reference evidence="4" key="1">
    <citation type="submission" date="2018-05" db="EMBL/GenBank/DDBJ databases">
        <authorList>
            <person name="Lanie J.A."/>
            <person name="Ng W.-L."/>
            <person name="Kazmierczak K.M."/>
            <person name="Andrzejewski T.M."/>
            <person name="Davidsen T.M."/>
            <person name="Wayne K.J."/>
            <person name="Tettelin H."/>
            <person name="Glass J.I."/>
            <person name="Rusch D."/>
            <person name="Podicherti R."/>
            <person name="Tsui H.-C.T."/>
            <person name="Winkler M.E."/>
        </authorList>
    </citation>
    <scope>NUCLEOTIDE SEQUENCE</scope>
</reference>
<gene>
    <name evidence="4" type="ORF">METZ01_LOCUS176418</name>
</gene>
<proteinExistence type="predicted"/>
<name>A0A382CCE0_9ZZZZ</name>
<keyword evidence="1" id="KW-0694">RNA-binding</keyword>
<evidence type="ECO:0000256" key="2">
    <source>
        <dbReference type="SAM" id="MobiDB-lite"/>
    </source>
</evidence>
<dbReference type="InterPro" id="IPR035979">
    <property type="entry name" value="RBD_domain_sf"/>
</dbReference>
<dbReference type="SUPFAM" id="SSF54928">
    <property type="entry name" value="RNA-binding domain, RBD"/>
    <property type="match status" value="1"/>
</dbReference>
<dbReference type="CDD" id="cd21608">
    <property type="entry name" value="RRM2_NsCP33_like"/>
    <property type="match status" value="1"/>
</dbReference>
<dbReference type="AlphaFoldDB" id="A0A382CCE0"/>
<dbReference type="InterPro" id="IPR048289">
    <property type="entry name" value="RRM2_NsCP33-like"/>
</dbReference>
<dbReference type="InterPro" id="IPR000504">
    <property type="entry name" value="RRM_dom"/>
</dbReference>